<dbReference type="PROSITE" id="PS00028">
    <property type="entry name" value="ZINC_FINGER_C2H2_1"/>
    <property type="match status" value="2"/>
</dbReference>
<dbReference type="Pfam" id="PF00096">
    <property type="entry name" value="zf-C2H2"/>
    <property type="match status" value="1"/>
</dbReference>
<dbReference type="FunFam" id="3.30.160.60:FF:000065">
    <property type="entry name" value="B-cell CLL/lymphoma 6, member B"/>
    <property type="match status" value="1"/>
</dbReference>
<dbReference type="InterPro" id="IPR013087">
    <property type="entry name" value="Znf_C2H2_type"/>
</dbReference>
<evidence type="ECO:0000313" key="8">
    <source>
        <dbReference type="Proteomes" id="UP000320762"/>
    </source>
</evidence>
<keyword evidence="3" id="KW-0862">Zinc</keyword>
<dbReference type="EMBL" id="VDMD01000001">
    <property type="protein sequence ID" value="TRM69511.1"/>
    <property type="molecule type" value="Genomic_DNA"/>
</dbReference>
<keyword evidence="2 4" id="KW-0863">Zinc-finger</keyword>
<dbReference type="PANTHER" id="PTHR23235">
    <property type="entry name" value="KRUEPPEL-LIKE TRANSCRIPTION FACTOR"/>
    <property type="match status" value="1"/>
</dbReference>
<organism evidence="7 8">
    <name type="scientific">Schizophyllum amplum</name>
    <dbReference type="NCBI Taxonomy" id="97359"/>
    <lineage>
        <taxon>Eukaryota</taxon>
        <taxon>Fungi</taxon>
        <taxon>Dikarya</taxon>
        <taxon>Basidiomycota</taxon>
        <taxon>Agaricomycotina</taxon>
        <taxon>Agaricomycetes</taxon>
        <taxon>Agaricomycetidae</taxon>
        <taxon>Agaricales</taxon>
        <taxon>Schizophyllaceae</taxon>
        <taxon>Schizophyllum</taxon>
    </lineage>
</organism>
<evidence type="ECO:0000259" key="6">
    <source>
        <dbReference type="PROSITE" id="PS50157"/>
    </source>
</evidence>
<evidence type="ECO:0000256" key="5">
    <source>
        <dbReference type="SAM" id="MobiDB-lite"/>
    </source>
</evidence>
<dbReference type="SUPFAM" id="SSF57667">
    <property type="entry name" value="beta-beta-alpha zinc fingers"/>
    <property type="match status" value="1"/>
</dbReference>
<evidence type="ECO:0000256" key="2">
    <source>
        <dbReference type="ARBA" id="ARBA00022771"/>
    </source>
</evidence>
<keyword evidence="8" id="KW-1185">Reference proteome</keyword>
<feature type="region of interest" description="Disordered" evidence="5">
    <location>
        <begin position="1"/>
        <end position="28"/>
    </location>
</feature>
<dbReference type="GO" id="GO:0000978">
    <property type="term" value="F:RNA polymerase II cis-regulatory region sequence-specific DNA binding"/>
    <property type="evidence" value="ECO:0007669"/>
    <property type="project" value="TreeGrafter"/>
</dbReference>
<gene>
    <name evidence="7" type="ORF">BD626DRAFT_624862</name>
</gene>
<feature type="domain" description="C2H2-type" evidence="6">
    <location>
        <begin position="141"/>
        <end position="168"/>
    </location>
</feature>
<dbReference type="PANTHER" id="PTHR23235:SF120">
    <property type="entry name" value="KRUPPEL-LIKE FACTOR 15"/>
    <property type="match status" value="1"/>
</dbReference>
<comment type="caution">
    <text evidence="7">The sequence shown here is derived from an EMBL/GenBank/DDBJ whole genome shotgun (WGS) entry which is preliminary data.</text>
</comment>
<feature type="region of interest" description="Disordered" evidence="5">
    <location>
        <begin position="226"/>
        <end position="280"/>
    </location>
</feature>
<name>A0A550CXK2_9AGAR</name>
<dbReference type="GO" id="GO:0000981">
    <property type="term" value="F:DNA-binding transcription factor activity, RNA polymerase II-specific"/>
    <property type="evidence" value="ECO:0007669"/>
    <property type="project" value="TreeGrafter"/>
</dbReference>
<reference evidence="7 8" key="1">
    <citation type="journal article" date="2019" name="New Phytol.">
        <title>Comparative genomics reveals unique wood-decay strategies and fruiting body development in the Schizophyllaceae.</title>
        <authorList>
            <person name="Almasi E."/>
            <person name="Sahu N."/>
            <person name="Krizsan K."/>
            <person name="Balint B."/>
            <person name="Kovacs G.M."/>
            <person name="Kiss B."/>
            <person name="Cseklye J."/>
            <person name="Drula E."/>
            <person name="Henrissat B."/>
            <person name="Nagy I."/>
            <person name="Chovatia M."/>
            <person name="Adam C."/>
            <person name="LaButti K."/>
            <person name="Lipzen A."/>
            <person name="Riley R."/>
            <person name="Grigoriev I.V."/>
            <person name="Nagy L.G."/>
        </authorList>
    </citation>
    <scope>NUCLEOTIDE SEQUENCE [LARGE SCALE GENOMIC DNA]</scope>
    <source>
        <strain evidence="7 8">NL-1724</strain>
    </source>
</reference>
<protein>
    <recommendedName>
        <fullName evidence="6">C2H2-type domain-containing protein</fullName>
    </recommendedName>
</protein>
<dbReference type="AlphaFoldDB" id="A0A550CXK2"/>
<sequence>MNPHWNSFAAPTQGADGRAASHPHPAYPSTEQAHEWWKAWDERYGNAPVVFHPFEESRTAYTQSELLPVSGFVSQLAPTSGVSGPSTSAASSASDPSAPSSSAAVFVPETSAPTSSPTPQSQSLGAPPTFVQTRSRGGPPHICPVCEKHFTRPSTLATHMNIHTGTTPYACGFRGCNARFNARSNATRHRYLHGSTFAQEQAAAEAKAKRGVGPVFVEPVIMGESEAAESSRAADLSKTKASSSRNRAEVRWMPVNQAKRERISYTLDENPPGTGGASRA</sequence>
<dbReference type="GO" id="GO:0008270">
    <property type="term" value="F:zinc ion binding"/>
    <property type="evidence" value="ECO:0007669"/>
    <property type="project" value="UniProtKB-KW"/>
</dbReference>
<feature type="region of interest" description="Disordered" evidence="5">
    <location>
        <begin position="77"/>
        <end position="138"/>
    </location>
</feature>
<accession>A0A550CXK2</accession>
<feature type="domain" description="C2H2-type" evidence="6">
    <location>
        <begin position="169"/>
        <end position="193"/>
    </location>
</feature>
<dbReference type="OrthoDB" id="654211at2759"/>
<evidence type="ECO:0000256" key="4">
    <source>
        <dbReference type="PROSITE-ProRule" id="PRU00042"/>
    </source>
</evidence>
<dbReference type="InterPro" id="IPR036236">
    <property type="entry name" value="Znf_C2H2_sf"/>
</dbReference>
<dbReference type="SMART" id="SM00355">
    <property type="entry name" value="ZnF_C2H2"/>
    <property type="match status" value="2"/>
</dbReference>
<dbReference type="Proteomes" id="UP000320762">
    <property type="component" value="Unassembled WGS sequence"/>
</dbReference>
<dbReference type="Gene3D" id="3.30.160.60">
    <property type="entry name" value="Classic Zinc Finger"/>
    <property type="match status" value="2"/>
</dbReference>
<evidence type="ECO:0000256" key="3">
    <source>
        <dbReference type="ARBA" id="ARBA00022833"/>
    </source>
</evidence>
<dbReference type="STRING" id="97359.A0A550CXK2"/>
<evidence type="ECO:0000256" key="1">
    <source>
        <dbReference type="ARBA" id="ARBA00022723"/>
    </source>
</evidence>
<proteinExistence type="predicted"/>
<evidence type="ECO:0000313" key="7">
    <source>
        <dbReference type="EMBL" id="TRM69511.1"/>
    </source>
</evidence>
<keyword evidence="1" id="KW-0479">Metal-binding</keyword>
<feature type="compositionally biased region" description="Low complexity" evidence="5">
    <location>
        <begin position="77"/>
        <end position="123"/>
    </location>
</feature>
<dbReference type="PROSITE" id="PS50157">
    <property type="entry name" value="ZINC_FINGER_C2H2_2"/>
    <property type="match status" value="2"/>
</dbReference>